<dbReference type="EMBL" id="JBEHCU010004722">
    <property type="protein sequence ID" value="KAL1401486.1"/>
    <property type="molecule type" value="Genomic_DNA"/>
</dbReference>
<feature type="transmembrane region" description="Helical" evidence="1">
    <location>
        <begin position="14"/>
        <end position="32"/>
    </location>
</feature>
<dbReference type="AlphaFoldDB" id="A0ABD1DP08"/>
<evidence type="ECO:0000313" key="3">
    <source>
        <dbReference type="Proteomes" id="UP001562425"/>
    </source>
</evidence>
<sequence>MSFFSTGEHVLWCFSRYCFSGLSVVMFGGVAYSKIKRRALSELILSQNRIKPFHLTTWEMAKEQPVVAEPQECRLNDSVVNSRERRNGSRVTCPSVYNSENIRGITWGGQFNRRIMGS</sequence>
<accession>A0ABD1DP08</accession>
<reference evidence="2 3" key="1">
    <citation type="submission" date="2024-05" db="EMBL/GenBank/DDBJ databases">
        <title>Culex pipiens pipiens assembly and annotation.</title>
        <authorList>
            <person name="Alout H."/>
            <person name="Durand T."/>
        </authorList>
    </citation>
    <scope>NUCLEOTIDE SEQUENCE [LARGE SCALE GENOMIC DNA]</scope>
    <source>
        <strain evidence="2">HA-2024</strain>
        <tissue evidence="2">Whole body</tissue>
    </source>
</reference>
<organism evidence="2 3">
    <name type="scientific">Culex pipiens pipiens</name>
    <name type="common">Northern house mosquito</name>
    <dbReference type="NCBI Taxonomy" id="38569"/>
    <lineage>
        <taxon>Eukaryota</taxon>
        <taxon>Metazoa</taxon>
        <taxon>Ecdysozoa</taxon>
        <taxon>Arthropoda</taxon>
        <taxon>Hexapoda</taxon>
        <taxon>Insecta</taxon>
        <taxon>Pterygota</taxon>
        <taxon>Neoptera</taxon>
        <taxon>Endopterygota</taxon>
        <taxon>Diptera</taxon>
        <taxon>Nematocera</taxon>
        <taxon>Culicoidea</taxon>
        <taxon>Culicidae</taxon>
        <taxon>Culicinae</taxon>
        <taxon>Culicini</taxon>
        <taxon>Culex</taxon>
        <taxon>Culex</taxon>
    </lineage>
</organism>
<keyword evidence="1" id="KW-0812">Transmembrane</keyword>
<comment type="caution">
    <text evidence="2">The sequence shown here is derived from an EMBL/GenBank/DDBJ whole genome shotgun (WGS) entry which is preliminary data.</text>
</comment>
<evidence type="ECO:0000256" key="1">
    <source>
        <dbReference type="SAM" id="Phobius"/>
    </source>
</evidence>
<gene>
    <name evidence="2" type="ORF">pipiens_006564</name>
</gene>
<proteinExistence type="predicted"/>
<evidence type="ECO:0000313" key="2">
    <source>
        <dbReference type="EMBL" id="KAL1401486.1"/>
    </source>
</evidence>
<keyword evidence="1" id="KW-0472">Membrane</keyword>
<keyword evidence="3" id="KW-1185">Reference proteome</keyword>
<name>A0ABD1DP08_CULPP</name>
<protein>
    <submittedName>
        <fullName evidence="2">Uncharacterized protein</fullName>
    </submittedName>
</protein>
<dbReference type="Proteomes" id="UP001562425">
    <property type="component" value="Unassembled WGS sequence"/>
</dbReference>
<keyword evidence="1" id="KW-1133">Transmembrane helix</keyword>